<dbReference type="EMBL" id="JAGXEW010000514">
    <property type="protein sequence ID" value="KAK1138680.1"/>
    <property type="molecule type" value="Genomic_DNA"/>
</dbReference>
<sequence length="94" mass="10451">MPSKMTATPLFCVTWEGGLQDNLRSAPLLLKKRCGLARLSSLHYKNKTTITSSIKGYLRIQQLLCSQKQNSQCPSNVDVLSVLQSNEELQVEVA</sequence>
<evidence type="ECO:0000313" key="2">
    <source>
        <dbReference type="Proteomes" id="UP001230051"/>
    </source>
</evidence>
<comment type="caution">
    <text evidence="1">The sequence shown here is derived from an EMBL/GenBank/DDBJ whole genome shotgun (WGS) entry which is preliminary data.</text>
</comment>
<protein>
    <submittedName>
        <fullName evidence="1">Uncharacterized protein</fullName>
    </submittedName>
</protein>
<accession>A0AAD8FNS6</accession>
<dbReference type="Proteomes" id="UP001230051">
    <property type="component" value="Unassembled WGS sequence"/>
</dbReference>
<gene>
    <name evidence="1" type="ORF">AOXY_G37752</name>
</gene>
<dbReference type="AlphaFoldDB" id="A0AAD8FNS6"/>
<organism evidence="1 2">
    <name type="scientific">Acipenser oxyrinchus oxyrinchus</name>
    <dbReference type="NCBI Taxonomy" id="40147"/>
    <lineage>
        <taxon>Eukaryota</taxon>
        <taxon>Metazoa</taxon>
        <taxon>Chordata</taxon>
        <taxon>Craniata</taxon>
        <taxon>Vertebrata</taxon>
        <taxon>Euteleostomi</taxon>
        <taxon>Actinopterygii</taxon>
        <taxon>Chondrostei</taxon>
        <taxon>Acipenseriformes</taxon>
        <taxon>Acipenseridae</taxon>
        <taxon>Acipenser</taxon>
    </lineage>
</organism>
<proteinExistence type="predicted"/>
<reference evidence="1" key="1">
    <citation type="submission" date="2022-02" db="EMBL/GenBank/DDBJ databases">
        <title>Atlantic sturgeon de novo genome assembly.</title>
        <authorList>
            <person name="Stock M."/>
            <person name="Klopp C."/>
            <person name="Guiguen Y."/>
            <person name="Cabau C."/>
            <person name="Parinello H."/>
            <person name="Santidrian Yebra-Pimentel E."/>
            <person name="Kuhl H."/>
            <person name="Dirks R.P."/>
            <person name="Guessner J."/>
            <person name="Wuertz S."/>
            <person name="Du K."/>
            <person name="Schartl M."/>
        </authorList>
    </citation>
    <scope>NUCLEOTIDE SEQUENCE</scope>
    <source>
        <strain evidence="1">STURGEONOMICS-FGT-2020</strain>
        <tissue evidence="1">Whole blood</tissue>
    </source>
</reference>
<keyword evidence="2" id="KW-1185">Reference proteome</keyword>
<name>A0AAD8FNS6_ACIOX</name>
<evidence type="ECO:0000313" key="1">
    <source>
        <dbReference type="EMBL" id="KAK1138680.1"/>
    </source>
</evidence>